<name>A0A6A7ANW8_9PLEO</name>
<proteinExistence type="predicted"/>
<accession>A0A6A7ANW8</accession>
<dbReference type="EMBL" id="MU006378">
    <property type="protein sequence ID" value="KAF2844454.1"/>
    <property type="molecule type" value="Genomic_DNA"/>
</dbReference>
<evidence type="ECO:0000313" key="2">
    <source>
        <dbReference type="Proteomes" id="UP000799423"/>
    </source>
</evidence>
<reference evidence="1" key="1">
    <citation type="submission" date="2020-01" db="EMBL/GenBank/DDBJ databases">
        <authorList>
            <consortium name="DOE Joint Genome Institute"/>
            <person name="Haridas S."/>
            <person name="Albert R."/>
            <person name="Binder M."/>
            <person name="Bloem J."/>
            <person name="Labutti K."/>
            <person name="Salamov A."/>
            <person name="Andreopoulos B."/>
            <person name="Baker S.E."/>
            <person name="Barry K."/>
            <person name="Bills G."/>
            <person name="Bluhm B.H."/>
            <person name="Cannon C."/>
            <person name="Castanera R."/>
            <person name="Culley D.E."/>
            <person name="Daum C."/>
            <person name="Ezra D."/>
            <person name="Gonzalez J.B."/>
            <person name="Henrissat B."/>
            <person name="Kuo A."/>
            <person name="Liang C."/>
            <person name="Lipzen A."/>
            <person name="Lutzoni F."/>
            <person name="Magnuson J."/>
            <person name="Mondo S."/>
            <person name="Nolan M."/>
            <person name="Ohm R."/>
            <person name="Pangilinan J."/>
            <person name="Park H.-J."/>
            <person name="Ramirez L."/>
            <person name="Alfaro M."/>
            <person name="Sun H."/>
            <person name="Tritt A."/>
            <person name="Yoshinaga Y."/>
            <person name="Zwiers L.-H."/>
            <person name="Turgeon B.G."/>
            <person name="Goodwin S.B."/>
            <person name="Spatafora J.W."/>
            <person name="Crous P.W."/>
            <person name="Grigoriev I.V."/>
        </authorList>
    </citation>
    <scope>NUCLEOTIDE SEQUENCE</scope>
    <source>
        <strain evidence="1">IPT5</strain>
    </source>
</reference>
<dbReference type="OrthoDB" id="4357141at2759"/>
<evidence type="ECO:0000313" key="1">
    <source>
        <dbReference type="EMBL" id="KAF2844454.1"/>
    </source>
</evidence>
<gene>
    <name evidence="1" type="ORF">T440DRAFT_361599</name>
</gene>
<sequence>PKPPAALRPAELDEIVAPVLIQDEVLQSPVTLVTVAGVMSLQRLIEQDAGASDELSKQRLQRRINNEAKVRRSTRSEILGRAKVMSYQELEEARAKRAAKD</sequence>
<dbReference type="Proteomes" id="UP000799423">
    <property type="component" value="Unassembled WGS sequence"/>
</dbReference>
<keyword evidence="2" id="KW-1185">Reference proteome</keyword>
<dbReference type="AlphaFoldDB" id="A0A6A7ANW8"/>
<organism evidence="1 2">
    <name type="scientific">Plenodomus tracheiphilus IPT5</name>
    <dbReference type="NCBI Taxonomy" id="1408161"/>
    <lineage>
        <taxon>Eukaryota</taxon>
        <taxon>Fungi</taxon>
        <taxon>Dikarya</taxon>
        <taxon>Ascomycota</taxon>
        <taxon>Pezizomycotina</taxon>
        <taxon>Dothideomycetes</taxon>
        <taxon>Pleosporomycetidae</taxon>
        <taxon>Pleosporales</taxon>
        <taxon>Pleosporineae</taxon>
        <taxon>Leptosphaeriaceae</taxon>
        <taxon>Plenodomus</taxon>
    </lineage>
</organism>
<feature type="non-terminal residue" evidence="1">
    <location>
        <position position="1"/>
    </location>
</feature>
<feature type="non-terminal residue" evidence="1">
    <location>
        <position position="101"/>
    </location>
</feature>
<protein>
    <submittedName>
        <fullName evidence="1">Uncharacterized protein</fullName>
    </submittedName>
</protein>